<reference evidence="2" key="1">
    <citation type="submission" date="2016-11" db="UniProtKB">
        <authorList>
            <consortium name="WormBaseParasite"/>
        </authorList>
    </citation>
    <scope>IDENTIFICATION</scope>
    <source>
        <strain evidence="2">KR3021</strain>
    </source>
</reference>
<dbReference type="Proteomes" id="UP000095286">
    <property type="component" value="Unplaced"/>
</dbReference>
<evidence type="ECO:0000313" key="1">
    <source>
        <dbReference type="Proteomes" id="UP000095286"/>
    </source>
</evidence>
<accession>A0AC35UD43</accession>
<organism evidence="1 2">
    <name type="scientific">Rhabditophanes sp. KR3021</name>
    <dbReference type="NCBI Taxonomy" id="114890"/>
    <lineage>
        <taxon>Eukaryota</taxon>
        <taxon>Metazoa</taxon>
        <taxon>Ecdysozoa</taxon>
        <taxon>Nematoda</taxon>
        <taxon>Chromadorea</taxon>
        <taxon>Rhabditida</taxon>
        <taxon>Tylenchina</taxon>
        <taxon>Panagrolaimomorpha</taxon>
        <taxon>Strongyloidoidea</taxon>
        <taxon>Alloionematidae</taxon>
        <taxon>Rhabditophanes</taxon>
    </lineage>
</organism>
<proteinExistence type="predicted"/>
<dbReference type="WBParaSite" id="RSKR_0001023200.1">
    <property type="protein sequence ID" value="RSKR_0001023200.1"/>
    <property type="gene ID" value="RSKR_0001023200"/>
</dbReference>
<evidence type="ECO:0000313" key="2">
    <source>
        <dbReference type="WBParaSite" id="RSKR_0001023200.1"/>
    </source>
</evidence>
<sequence length="268" mass="29357">MSTTADFEKLTVTQLKEKLKAKTLSTTGTKAVLIERLVDAVESEEKLLGEDVCESTGSKASTPKSLEDELLNESGDKEIEKTEEAKEPVKEAIKEVVVETAAVKVERPGRKLITFPEPEVAKETKVESSVTEGGKTVIKSPEDEDKERLLKRAAKFNITPAAVLPETERKKLRSERFGLIEGPSSTPEASTAADTGDKKAERAKRFNLSEAETKTTTNGSASKKRTITEPIAVDDATLAKRAERFGIQNYDLASDVKKKARMERFGAK</sequence>
<name>A0AC35UD43_9BILA</name>
<protein>
    <submittedName>
        <fullName evidence="2">SAP domain-containing protein</fullName>
    </submittedName>
</protein>